<proteinExistence type="predicted"/>
<comment type="caution">
    <text evidence="2">The sequence shown here is derived from an EMBL/GenBank/DDBJ whole genome shotgun (WGS) entry which is preliminary data.</text>
</comment>
<sequence>MKDRSIVGMAVAATMGGAAALSWSLWVLHVFGLPY</sequence>
<keyword evidence="1" id="KW-0812">Transmembrane</keyword>
<feature type="transmembrane region" description="Helical" evidence="1">
    <location>
        <begin position="7"/>
        <end position="28"/>
    </location>
</feature>
<reference evidence="2 3" key="1">
    <citation type="submission" date="2020-08" db="EMBL/GenBank/DDBJ databases">
        <title>Genomic Encyclopedia of Type Strains, Phase III (KMG-III): the genomes of soil and plant-associated and newly described type strains.</title>
        <authorList>
            <person name="Whitman W."/>
        </authorList>
    </citation>
    <scope>NUCLEOTIDE SEQUENCE [LARGE SCALE GENOMIC DNA]</scope>
    <source>
        <strain evidence="2 3">CECT 8803</strain>
    </source>
</reference>
<organism evidence="2 3">
    <name type="scientific">Limibacillus halophilus</name>
    <dbReference type="NCBI Taxonomy" id="1579333"/>
    <lineage>
        <taxon>Bacteria</taxon>
        <taxon>Pseudomonadati</taxon>
        <taxon>Pseudomonadota</taxon>
        <taxon>Alphaproteobacteria</taxon>
        <taxon>Rhodospirillales</taxon>
        <taxon>Rhodovibrionaceae</taxon>
        <taxon>Limibacillus</taxon>
    </lineage>
</organism>
<evidence type="ECO:0000256" key="1">
    <source>
        <dbReference type="SAM" id="Phobius"/>
    </source>
</evidence>
<keyword evidence="3" id="KW-1185">Reference proteome</keyword>
<dbReference type="EMBL" id="JACHXA010000007">
    <property type="protein sequence ID" value="MBB3066180.1"/>
    <property type="molecule type" value="Genomic_DNA"/>
</dbReference>
<gene>
    <name evidence="2" type="ORF">FHR98_002485</name>
</gene>
<evidence type="ECO:0000313" key="3">
    <source>
        <dbReference type="Proteomes" id="UP000581135"/>
    </source>
</evidence>
<protein>
    <submittedName>
        <fullName evidence="2">Na+/alanine symporter</fullName>
    </submittedName>
</protein>
<name>A0A839SWW9_9PROT</name>
<keyword evidence="1" id="KW-0472">Membrane</keyword>
<dbReference type="AlphaFoldDB" id="A0A839SWW9"/>
<dbReference type="Proteomes" id="UP000581135">
    <property type="component" value="Unassembled WGS sequence"/>
</dbReference>
<accession>A0A839SWW9</accession>
<evidence type="ECO:0000313" key="2">
    <source>
        <dbReference type="EMBL" id="MBB3066180.1"/>
    </source>
</evidence>
<keyword evidence="1" id="KW-1133">Transmembrane helix</keyword>